<evidence type="ECO:0000256" key="1">
    <source>
        <dbReference type="SAM" id="Phobius"/>
    </source>
</evidence>
<proteinExistence type="predicted"/>
<evidence type="ECO:0000313" key="2">
    <source>
        <dbReference type="EMBL" id="MBU3063001.1"/>
    </source>
</evidence>
<sequence>MISARISRNRIDRLLRFWVAVAALGGSVAFGATAVSAFDIHAWVPGALCLLLAAPCALIVVLNIVVEAAGYALGWVRALGAVLALPLRMIPGGRRWIDRLSLRRNVSWDMPTDRYRPPGDFGAARPALYPRARYALPEHRNGRLVVASRPRGQHNTRP</sequence>
<keyword evidence="3" id="KW-1185">Reference proteome</keyword>
<dbReference type="RefSeq" id="WP_215917858.1">
    <property type="nucleotide sequence ID" value="NZ_JAHKNI010000004.1"/>
</dbReference>
<name>A0ABS6AZV1_9NOCA</name>
<dbReference type="Proteomes" id="UP000733379">
    <property type="component" value="Unassembled WGS sequence"/>
</dbReference>
<keyword evidence="1" id="KW-0472">Membrane</keyword>
<feature type="transmembrane region" description="Helical" evidence="1">
    <location>
        <begin position="15"/>
        <end position="35"/>
    </location>
</feature>
<gene>
    <name evidence="2" type="ORF">KO481_15895</name>
</gene>
<reference evidence="2 3" key="1">
    <citation type="submission" date="2021-06" db="EMBL/GenBank/DDBJ databases">
        <title>Actinomycetes sequencing.</title>
        <authorList>
            <person name="Shan Q."/>
        </authorList>
    </citation>
    <scope>NUCLEOTIDE SEQUENCE [LARGE SCALE GENOMIC DNA]</scope>
    <source>
        <strain evidence="2 3">NEAU-G5</strain>
    </source>
</reference>
<feature type="transmembrane region" description="Helical" evidence="1">
    <location>
        <begin position="42"/>
        <end position="66"/>
    </location>
</feature>
<protein>
    <submittedName>
        <fullName evidence="2">Uncharacterized protein</fullName>
    </submittedName>
</protein>
<accession>A0ABS6AZV1</accession>
<comment type="caution">
    <text evidence="2">The sequence shown here is derived from an EMBL/GenBank/DDBJ whole genome shotgun (WGS) entry which is preliminary data.</text>
</comment>
<organism evidence="2 3">
    <name type="scientific">Nocardia albiluteola</name>
    <dbReference type="NCBI Taxonomy" id="2842303"/>
    <lineage>
        <taxon>Bacteria</taxon>
        <taxon>Bacillati</taxon>
        <taxon>Actinomycetota</taxon>
        <taxon>Actinomycetes</taxon>
        <taxon>Mycobacteriales</taxon>
        <taxon>Nocardiaceae</taxon>
        <taxon>Nocardia</taxon>
    </lineage>
</organism>
<keyword evidence="1" id="KW-1133">Transmembrane helix</keyword>
<dbReference type="EMBL" id="JAHKNI010000004">
    <property type="protein sequence ID" value="MBU3063001.1"/>
    <property type="molecule type" value="Genomic_DNA"/>
</dbReference>
<feature type="transmembrane region" description="Helical" evidence="1">
    <location>
        <begin position="72"/>
        <end position="90"/>
    </location>
</feature>
<evidence type="ECO:0000313" key="3">
    <source>
        <dbReference type="Proteomes" id="UP000733379"/>
    </source>
</evidence>
<keyword evidence="1" id="KW-0812">Transmembrane</keyword>